<comment type="subcellular location">
    <subcellularLocation>
        <location evidence="3">Nucleus</location>
    </subcellularLocation>
</comment>
<comment type="function">
    <text evidence="3">Transcription activator.</text>
</comment>
<dbReference type="InterPro" id="IPR014977">
    <property type="entry name" value="WRC_dom"/>
</dbReference>
<comment type="similarity">
    <text evidence="3">Belongs to the GRF family.</text>
</comment>
<comment type="caution">
    <text evidence="2">Lacks conserved residue(s) required for the propagation of feature annotation.</text>
</comment>
<comment type="domain">
    <text evidence="3">The QLQ domain and WRC domain may be involved in protein-protein interaction and DNA-binding, respectively.</text>
</comment>
<dbReference type="PANTHER" id="PTHR31602">
    <property type="entry name" value="GROWTH-REGULATING FACTOR 5"/>
    <property type="match status" value="1"/>
</dbReference>
<dbReference type="GO" id="GO:0006351">
    <property type="term" value="P:DNA-templated transcription"/>
    <property type="evidence" value="ECO:0007669"/>
    <property type="project" value="UniProtKB-UniRule"/>
</dbReference>
<evidence type="ECO:0000313" key="7">
    <source>
        <dbReference type="Proteomes" id="UP000245207"/>
    </source>
</evidence>
<evidence type="ECO:0000256" key="3">
    <source>
        <dbReference type="RuleBase" id="RU367127"/>
    </source>
</evidence>
<gene>
    <name evidence="6" type="ORF">CTI12_AA444330</name>
</gene>
<evidence type="ECO:0000259" key="5">
    <source>
        <dbReference type="PROSITE" id="PS51667"/>
    </source>
</evidence>
<evidence type="ECO:0000313" key="6">
    <source>
        <dbReference type="EMBL" id="PWA53406.1"/>
    </source>
</evidence>
<keyword evidence="3" id="KW-0804">Transcription</keyword>
<keyword evidence="7" id="KW-1185">Reference proteome</keyword>
<feature type="region of interest" description="Disordered" evidence="4">
    <location>
        <begin position="91"/>
        <end position="141"/>
    </location>
</feature>
<dbReference type="PROSITE" id="PS51667">
    <property type="entry name" value="WRC"/>
    <property type="match status" value="1"/>
</dbReference>
<dbReference type="InterPro" id="IPR031137">
    <property type="entry name" value="GRF"/>
</dbReference>
<feature type="domain" description="WRC" evidence="5">
    <location>
        <begin position="37"/>
        <end position="83"/>
    </location>
</feature>
<keyword evidence="3" id="KW-0805">Transcription regulation</keyword>
<dbReference type="GO" id="GO:0005524">
    <property type="term" value="F:ATP binding"/>
    <property type="evidence" value="ECO:0007669"/>
    <property type="project" value="UniProtKB-UniRule"/>
</dbReference>
<dbReference type="AlphaFoldDB" id="A0A2U1LWL2"/>
<organism evidence="6 7">
    <name type="scientific">Artemisia annua</name>
    <name type="common">Sweet wormwood</name>
    <dbReference type="NCBI Taxonomy" id="35608"/>
    <lineage>
        <taxon>Eukaryota</taxon>
        <taxon>Viridiplantae</taxon>
        <taxon>Streptophyta</taxon>
        <taxon>Embryophyta</taxon>
        <taxon>Tracheophyta</taxon>
        <taxon>Spermatophyta</taxon>
        <taxon>Magnoliopsida</taxon>
        <taxon>eudicotyledons</taxon>
        <taxon>Gunneridae</taxon>
        <taxon>Pentapetalae</taxon>
        <taxon>asterids</taxon>
        <taxon>campanulids</taxon>
        <taxon>Asterales</taxon>
        <taxon>Asteraceae</taxon>
        <taxon>Asteroideae</taxon>
        <taxon>Anthemideae</taxon>
        <taxon>Artemisiinae</taxon>
        <taxon>Artemisia</taxon>
    </lineage>
</organism>
<dbReference type="PANTHER" id="PTHR31602:SF81">
    <property type="entry name" value="GROWTH-REGULATING FACTOR 9"/>
    <property type="match status" value="1"/>
</dbReference>
<dbReference type="GO" id="GO:0005634">
    <property type="term" value="C:nucleus"/>
    <property type="evidence" value="ECO:0007669"/>
    <property type="project" value="UniProtKB-SubCell"/>
</dbReference>
<comment type="caution">
    <text evidence="6">The sequence shown here is derived from an EMBL/GenBank/DDBJ whole genome shotgun (WGS) entry which is preliminary data.</text>
</comment>
<protein>
    <recommendedName>
        <fullName evidence="3">Growth-regulating factor</fullName>
    </recommendedName>
</protein>
<dbReference type="Proteomes" id="UP000245207">
    <property type="component" value="Unassembled WGS sequence"/>
</dbReference>
<accession>A0A2U1LWL2</accession>
<sequence>MTSLKRTHDFLTSYLPLTSVAQQCGTSSNNHTSVLAVNDSERCRRTDGKKWRCSNTVLPEQKYCEQHMRGSAKKDDYRQYLNTSMSFLVGGSYKQMGDEGKQSSDDSSSSSSSDDNSGSDSNGAASSSDSPPAAFSIRPEL</sequence>
<evidence type="ECO:0000256" key="1">
    <source>
        <dbReference type="ARBA" id="ARBA00023242"/>
    </source>
</evidence>
<name>A0A2U1LWL2_ARTAN</name>
<evidence type="ECO:0000256" key="2">
    <source>
        <dbReference type="PROSITE-ProRule" id="PRU01002"/>
    </source>
</evidence>
<keyword evidence="3" id="KW-0010">Activator</keyword>
<dbReference type="STRING" id="35608.A0A2U1LWL2"/>
<dbReference type="GO" id="GO:0032502">
    <property type="term" value="P:developmental process"/>
    <property type="evidence" value="ECO:0007669"/>
    <property type="project" value="InterPro"/>
</dbReference>
<dbReference type="EMBL" id="PKPP01007432">
    <property type="protein sequence ID" value="PWA53406.1"/>
    <property type="molecule type" value="Genomic_DNA"/>
</dbReference>
<evidence type="ECO:0000256" key="4">
    <source>
        <dbReference type="SAM" id="MobiDB-lite"/>
    </source>
</evidence>
<proteinExistence type="inferred from homology"/>
<dbReference type="OrthoDB" id="1103109at2759"/>
<feature type="compositionally biased region" description="Low complexity" evidence="4">
    <location>
        <begin position="105"/>
        <end position="130"/>
    </location>
</feature>
<dbReference type="Pfam" id="PF08879">
    <property type="entry name" value="WRC"/>
    <property type="match status" value="1"/>
</dbReference>
<keyword evidence="1 3" id="KW-0539">Nucleus</keyword>
<reference evidence="6 7" key="1">
    <citation type="journal article" date="2018" name="Mol. Plant">
        <title>The genome of Artemisia annua provides insight into the evolution of Asteraceae family and artemisinin biosynthesis.</title>
        <authorList>
            <person name="Shen Q."/>
            <person name="Zhang L."/>
            <person name="Liao Z."/>
            <person name="Wang S."/>
            <person name="Yan T."/>
            <person name="Shi P."/>
            <person name="Liu M."/>
            <person name="Fu X."/>
            <person name="Pan Q."/>
            <person name="Wang Y."/>
            <person name="Lv Z."/>
            <person name="Lu X."/>
            <person name="Zhang F."/>
            <person name="Jiang W."/>
            <person name="Ma Y."/>
            <person name="Chen M."/>
            <person name="Hao X."/>
            <person name="Li L."/>
            <person name="Tang Y."/>
            <person name="Lv G."/>
            <person name="Zhou Y."/>
            <person name="Sun X."/>
            <person name="Brodelius P.E."/>
            <person name="Rose J.K.C."/>
            <person name="Tang K."/>
        </authorList>
    </citation>
    <scope>NUCLEOTIDE SEQUENCE [LARGE SCALE GENOMIC DNA]</scope>
    <source>
        <strain evidence="7">cv. Huhao1</strain>
        <tissue evidence="6">Leaf</tissue>
    </source>
</reference>